<name>A0AAV9GWT4_9PEZI</name>
<keyword evidence="1" id="KW-0812">Transmembrane</keyword>
<evidence type="ECO:0000313" key="3">
    <source>
        <dbReference type="Proteomes" id="UP001321760"/>
    </source>
</evidence>
<reference evidence="2" key="1">
    <citation type="journal article" date="2023" name="Mol. Phylogenet. Evol.">
        <title>Genome-scale phylogeny and comparative genomics of the fungal order Sordariales.</title>
        <authorList>
            <person name="Hensen N."/>
            <person name="Bonometti L."/>
            <person name="Westerberg I."/>
            <person name="Brannstrom I.O."/>
            <person name="Guillou S."/>
            <person name="Cros-Aarteil S."/>
            <person name="Calhoun S."/>
            <person name="Haridas S."/>
            <person name="Kuo A."/>
            <person name="Mondo S."/>
            <person name="Pangilinan J."/>
            <person name="Riley R."/>
            <person name="LaButti K."/>
            <person name="Andreopoulos B."/>
            <person name="Lipzen A."/>
            <person name="Chen C."/>
            <person name="Yan M."/>
            <person name="Daum C."/>
            <person name="Ng V."/>
            <person name="Clum A."/>
            <person name="Steindorff A."/>
            <person name="Ohm R.A."/>
            <person name="Martin F."/>
            <person name="Silar P."/>
            <person name="Natvig D.O."/>
            <person name="Lalanne C."/>
            <person name="Gautier V."/>
            <person name="Ament-Velasquez S.L."/>
            <person name="Kruys A."/>
            <person name="Hutchinson M.I."/>
            <person name="Powell A.J."/>
            <person name="Barry K."/>
            <person name="Miller A.N."/>
            <person name="Grigoriev I.V."/>
            <person name="Debuchy R."/>
            <person name="Gladieux P."/>
            <person name="Hiltunen Thoren M."/>
            <person name="Johannesson H."/>
        </authorList>
    </citation>
    <scope>NUCLEOTIDE SEQUENCE</scope>
    <source>
        <strain evidence="2">PSN243</strain>
    </source>
</reference>
<sequence>MTETHLATWDWINFRRFRFRFIPPWLHNTGAVALLLIAFSSLAMDNEERFKVVIMDGALVGNPSGSWAAGSSLGLFANVGR</sequence>
<organism evidence="2 3">
    <name type="scientific">Podospora aff. communis PSN243</name>
    <dbReference type="NCBI Taxonomy" id="3040156"/>
    <lineage>
        <taxon>Eukaryota</taxon>
        <taxon>Fungi</taxon>
        <taxon>Dikarya</taxon>
        <taxon>Ascomycota</taxon>
        <taxon>Pezizomycotina</taxon>
        <taxon>Sordariomycetes</taxon>
        <taxon>Sordariomycetidae</taxon>
        <taxon>Sordariales</taxon>
        <taxon>Podosporaceae</taxon>
        <taxon>Podospora</taxon>
    </lineage>
</organism>
<keyword evidence="1" id="KW-1133">Transmembrane helix</keyword>
<keyword evidence="3" id="KW-1185">Reference proteome</keyword>
<evidence type="ECO:0000256" key="1">
    <source>
        <dbReference type="SAM" id="Phobius"/>
    </source>
</evidence>
<dbReference type="EMBL" id="MU865925">
    <property type="protein sequence ID" value="KAK4452190.1"/>
    <property type="molecule type" value="Genomic_DNA"/>
</dbReference>
<keyword evidence="1" id="KW-0472">Membrane</keyword>
<dbReference type="Proteomes" id="UP001321760">
    <property type="component" value="Unassembled WGS sequence"/>
</dbReference>
<comment type="caution">
    <text evidence="2">The sequence shown here is derived from an EMBL/GenBank/DDBJ whole genome shotgun (WGS) entry which is preliminary data.</text>
</comment>
<gene>
    <name evidence="2" type="ORF">QBC34DRAFT_41794</name>
</gene>
<proteinExistence type="predicted"/>
<protein>
    <submittedName>
        <fullName evidence="2">Uncharacterized protein</fullName>
    </submittedName>
</protein>
<reference evidence="2" key="2">
    <citation type="submission" date="2023-05" db="EMBL/GenBank/DDBJ databases">
        <authorList>
            <consortium name="Lawrence Berkeley National Laboratory"/>
            <person name="Steindorff A."/>
            <person name="Hensen N."/>
            <person name="Bonometti L."/>
            <person name="Westerberg I."/>
            <person name="Brannstrom I.O."/>
            <person name="Guillou S."/>
            <person name="Cros-Aarteil S."/>
            <person name="Calhoun S."/>
            <person name="Haridas S."/>
            <person name="Kuo A."/>
            <person name="Mondo S."/>
            <person name="Pangilinan J."/>
            <person name="Riley R."/>
            <person name="Labutti K."/>
            <person name="Andreopoulos B."/>
            <person name="Lipzen A."/>
            <person name="Chen C."/>
            <person name="Yanf M."/>
            <person name="Daum C."/>
            <person name="Ng V."/>
            <person name="Clum A."/>
            <person name="Ohm R."/>
            <person name="Martin F."/>
            <person name="Silar P."/>
            <person name="Natvig D."/>
            <person name="Lalanne C."/>
            <person name="Gautier V."/>
            <person name="Ament-Velasquez S.L."/>
            <person name="Kruys A."/>
            <person name="Hutchinson M.I."/>
            <person name="Powell A.J."/>
            <person name="Barry K."/>
            <person name="Miller A.N."/>
            <person name="Grigoriev I.V."/>
            <person name="Debuchy R."/>
            <person name="Gladieux P."/>
            <person name="Thoren M.H."/>
            <person name="Johannesson H."/>
        </authorList>
    </citation>
    <scope>NUCLEOTIDE SEQUENCE</scope>
    <source>
        <strain evidence="2">PSN243</strain>
    </source>
</reference>
<accession>A0AAV9GWT4</accession>
<feature type="transmembrane region" description="Helical" evidence="1">
    <location>
        <begin position="25"/>
        <end position="44"/>
    </location>
</feature>
<evidence type="ECO:0000313" key="2">
    <source>
        <dbReference type="EMBL" id="KAK4452190.1"/>
    </source>
</evidence>
<dbReference type="AlphaFoldDB" id="A0AAV9GWT4"/>